<feature type="compositionally biased region" description="Polar residues" evidence="6">
    <location>
        <begin position="46"/>
        <end position="56"/>
    </location>
</feature>
<organism evidence="10 11">
    <name type="scientific">Aspergillus terreus</name>
    <dbReference type="NCBI Taxonomy" id="33178"/>
    <lineage>
        <taxon>Eukaryota</taxon>
        <taxon>Fungi</taxon>
        <taxon>Dikarya</taxon>
        <taxon>Ascomycota</taxon>
        <taxon>Pezizomycotina</taxon>
        <taxon>Eurotiomycetes</taxon>
        <taxon>Eurotiomycetidae</taxon>
        <taxon>Eurotiales</taxon>
        <taxon>Aspergillaceae</taxon>
        <taxon>Aspergillus</taxon>
        <taxon>Aspergillus subgen. Circumdati</taxon>
    </lineage>
</organism>
<reference evidence="10 11" key="1">
    <citation type="submission" date="2020-01" db="EMBL/GenBank/DDBJ databases">
        <title>Aspergillus terreus IFO 6365 whole genome shotgun sequence.</title>
        <authorList>
            <person name="Kanamasa S."/>
            <person name="Takahashi H."/>
        </authorList>
    </citation>
    <scope>NUCLEOTIDE SEQUENCE [LARGE SCALE GENOMIC DNA]</scope>
    <source>
        <strain evidence="10 11">IFO 6365</strain>
    </source>
</reference>
<evidence type="ECO:0000256" key="4">
    <source>
        <dbReference type="ARBA" id="ARBA00023136"/>
    </source>
</evidence>
<name>A0A5M3YV91_ASPTE</name>
<dbReference type="InterPro" id="IPR010619">
    <property type="entry name" value="ThrE-like_N"/>
</dbReference>
<dbReference type="GO" id="GO:0016020">
    <property type="term" value="C:membrane"/>
    <property type="evidence" value="ECO:0007669"/>
    <property type="project" value="UniProtKB-SubCell"/>
</dbReference>
<dbReference type="InterPro" id="IPR024528">
    <property type="entry name" value="ThrE_2"/>
</dbReference>
<feature type="domain" description="Threonine/serine exporter-like N-terminal" evidence="8">
    <location>
        <begin position="382"/>
        <end position="631"/>
    </location>
</feature>
<sequence>MSDRRNSSTSQHSLISYHSVDVDHTPSPSRSRSHSPERLPDPVPYNSPNDSESQATPGRGTPHRVHFGSDLRFEYDGQHDTTETDLSADERTQRQAAGAHGSVDITDVTRGRASAERPSSSSSPRGSGSGSGSPAQKRRSTGRSAMPGASFFDRMNSLRHRTKAKARRLAAQLGRPLSDENDLQPTHEPELDEGQAADGGHDAHDEKRPEHDSLTSEAHRLVRQLTEDRSTRRPPMSQAQPNVLTAQGPEYAGEELALDPRLQRTESHGGGGILSQLLRLNAALDAQRRTSHSQSPSESATPGTTTPRKLKWYKKKGGNLSTSTLVGGVGGGGSYSGASTPVSSEVLTAASKRRSKERRSGMRLEDEIQVTLQIAQIIARQRYIMQLCKALMLFGAPTHRLEEYMQMTARVLEVDSQFLYVPGCMIMSFDDPSTRTAEVKLVRVGQGIDLGRLADTHNIYKNVVHEVIGIEEAIHELEEIMRKRPRFNKWIIVLVYGLATATVGPFAFNARPIDMPIIFFNGCLLGIMQHVIAPRSVLYSNVFEVSAAVLTSFIARALGSIMTDIHGQREYLFCFSAIAQSSIALILPGYTVLCSSLELQSHQIVAGSIRMVYAIIYSLFLGFGITVGTTIYGLIDKNAISSTTCPAPGAFKNPYVQRFPFVVAFAVCLMVVNQGKWRQTPMMVTIALAGYVTNFFVTRRLGSNSQVASTVGAFAIGVIGNLYSRLWHGHAATAILPGIFVLVPSGLAASGSLIAGVQSADEIRSNVSSSSANRSSNNGGSTQGHSVDLSSQVLGFGMVQVAIAITVGLFVAALVVYPFGKRRTGLFSF</sequence>
<feature type="transmembrane region" description="Helical" evidence="7">
    <location>
        <begin position="538"/>
        <end position="558"/>
    </location>
</feature>
<evidence type="ECO:0000256" key="1">
    <source>
        <dbReference type="ARBA" id="ARBA00004141"/>
    </source>
</evidence>
<evidence type="ECO:0000256" key="3">
    <source>
        <dbReference type="ARBA" id="ARBA00022989"/>
    </source>
</evidence>
<comment type="caution">
    <text evidence="10">The sequence shown here is derived from an EMBL/GenBank/DDBJ whole genome shotgun (WGS) entry which is preliminary data.</text>
</comment>
<proteinExistence type="inferred from homology"/>
<evidence type="ECO:0000313" key="10">
    <source>
        <dbReference type="EMBL" id="GFF13129.1"/>
    </source>
</evidence>
<feature type="compositionally biased region" description="Low complexity" evidence="6">
    <location>
        <begin position="116"/>
        <end position="126"/>
    </location>
</feature>
<dbReference type="PANTHER" id="PTHR31082">
    <property type="entry name" value="PHEROMONE-REGULATED MEMBRANE PROTEIN 10"/>
    <property type="match status" value="1"/>
</dbReference>
<dbReference type="VEuPathDB" id="FungiDB:ATEG_02141"/>
<feature type="transmembrane region" description="Helical" evidence="7">
    <location>
        <begin position="655"/>
        <end position="673"/>
    </location>
</feature>
<feature type="compositionally biased region" description="Basic residues" evidence="6">
    <location>
        <begin position="157"/>
        <end position="168"/>
    </location>
</feature>
<feature type="compositionally biased region" description="Basic and acidic residues" evidence="6">
    <location>
        <begin position="199"/>
        <end position="218"/>
    </location>
</feature>
<feature type="transmembrane region" description="Helical" evidence="7">
    <location>
        <begin position="490"/>
        <end position="507"/>
    </location>
</feature>
<feature type="transmembrane region" description="Helical" evidence="7">
    <location>
        <begin position="513"/>
        <end position="531"/>
    </location>
</feature>
<gene>
    <name evidence="10" type="ORF">ATEIFO6365_0002023900</name>
</gene>
<evidence type="ECO:0000259" key="9">
    <source>
        <dbReference type="Pfam" id="PF12821"/>
    </source>
</evidence>
<comment type="similarity">
    <text evidence="5">Belongs to the ThrE exporter (TC 2.A.79) family.</text>
</comment>
<keyword evidence="11" id="KW-1185">Reference proteome</keyword>
<feature type="compositionally biased region" description="Basic and acidic residues" evidence="6">
    <location>
        <begin position="67"/>
        <end position="93"/>
    </location>
</feature>
<keyword evidence="3 7" id="KW-1133">Transmembrane helix</keyword>
<evidence type="ECO:0000313" key="11">
    <source>
        <dbReference type="Proteomes" id="UP000452235"/>
    </source>
</evidence>
<dbReference type="Pfam" id="PF06738">
    <property type="entry name" value="ThrE"/>
    <property type="match status" value="1"/>
</dbReference>
<feature type="region of interest" description="Disordered" evidence="6">
    <location>
        <begin position="285"/>
        <end position="314"/>
    </location>
</feature>
<evidence type="ECO:0000256" key="2">
    <source>
        <dbReference type="ARBA" id="ARBA00022692"/>
    </source>
</evidence>
<dbReference type="PANTHER" id="PTHR31082:SF4">
    <property type="entry name" value="PHEROMONE-REGULATED MEMBRANE PROTEIN 10"/>
    <property type="match status" value="1"/>
</dbReference>
<dbReference type="OrthoDB" id="413008at2759"/>
<accession>A0A5M3YV91</accession>
<feature type="transmembrane region" description="Helical" evidence="7">
    <location>
        <begin position="703"/>
        <end position="723"/>
    </location>
</feature>
<keyword evidence="2 7" id="KW-0812">Transmembrane</keyword>
<dbReference type="InterPro" id="IPR051361">
    <property type="entry name" value="ThrE/Ser_Exporter"/>
</dbReference>
<feature type="compositionally biased region" description="Polar residues" evidence="6">
    <location>
        <begin position="292"/>
        <end position="307"/>
    </location>
</feature>
<protein>
    <submittedName>
        <fullName evidence="10">DUF1212 domain membrane protein</fullName>
    </submittedName>
</protein>
<dbReference type="Pfam" id="PF12821">
    <property type="entry name" value="ThrE_2"/>
    <property type="match status" value="1"/>
</dbReference>
<comment type="subcellular location">
    <subcellularLocation>
        <location evidence="1">Membrane</location>
        <topology evidence="1">Multi-pass membrane protein</topology>
    </subcellularLocation>
</comment>
<feature type="region of interest" description="Disordered" evidence="6">
    <location>
        <begin position="1"/>
        <end position="218"/>
    </location>
</feature>
<evidence type="ECO:0000259" key="8">
    <source>
        <dbReference type="Pfam" id="PF06738"/>
    </source>
</evidence>
<feature type="transmembrane region" description="Helical" evidence="7">
    <location>
        <begin position="614"/>
        <end position="635"/>
    </location>
</feature>
<dbReference type="AlphaFoldDB" id="A0A5M3YV91"/>
<feature type="compositionally biased region" description="Polar residues" evidence="6">
    <location>
        <begin position="7"/>
        <end position="16"/>
    </location>
</feature>
<feature type="transmembrane region" description="Helical" evidence="7">
    <location>
        <begin position="570"/>
        <end position="593"/>
    </location>
</feature>
<evidence type="ECO:0000256" key="6">
    <source>
        <dbReference type="SAM" id="MobiDB-lite"/>
    </source>
</evidence>
<dbReference type="EMBL" id="BLJY01000002">
    <property type="protein sequence ID" value="GFF13129.1"/>
    <property type="molecule type" value="Genomic_DNA"/>
</dbReference>
<feature type="transmembrane region" description="Helical" evidence="7">
    <location>
        <begin position="735"/>
        <end position="757"/>
    </location>
</feature>
<dbReference type="Proteomes" id="UP000452235">
    <property type="component" value="Unassembled WGS sequence"/>
</dbReference>
<dbReference type="GO" id="GO:0022857">
    <property type="term" value="F:transmembrane transporter activity"/>
    <property type="evidence" value="ECO:0007669"/>
    <property type="project" value="InterPro"/>
</dbReference>
<evidence type="ECO:0000256" key="5">
    <source>
        <dbReference type="ARBA" id="ARBA00034125"/>
    </source>
</evidence>
<feature type="domain" description="Threonine/Serine exporter ThrE" evidence="9">
    <location>
        <begin position="663"/>
        <end position="814"/>
    </location>
</feature>
<feature type="transmembrane region" description="Helical" evidence="7">
    <location>
        <begin position="793"/>
        <end position="819"/>
    </location>
</feature>
<evidence type="ECO:0000256" key="7">
    <source>
        <dbReference type="SAM" id="Phobius"/>
    </source>
</evidence>
<keyword evidence="4 7" id="KW-0472">Membrane</keyword>